<dbReference type="Gene3D" id="3.10.620.30">
    <property type="match status" value="1"/>
</dbReference>
<name>A0ABV8WCK9_9FLAO</name>
<feature type="signal peptide" evidence="1">
    <location>
        <begin position="1"/>
        <end position="21"/>
    </location>
</feature>
<dbReference type="Gene3D" id="2.60.40.3140">
    <property type="match status" value="1"/>
</dbReference>
<gene>
    <name evidence="3" type="ORF">ACFOY0_19210</name>
</gene>
<feature type="domain" description="DUF3857" evidence="2">
    <location>
        <begin position="71"/>
        <end position="204"/>
    </location>
</feature>
<evidence type="ECO:0000313" key="4">
    <source>
        <dbReference type="Proteomes" id="UP001595719"/>
    </source>
</evidence>
<comment type="caution">
    <text evidence="3">The sequence shown here is derived from an EMBL/GenBank/DDBJ whole genome shotgun (WGS) entry which is preliminary data.</text>
</comment>
<reference evidence="4" key="1">
    <citation type="journal article" date="2019" name="Int. J. Syst. Evol. Microbiol.">
        <title>The Global Catalogue of Microorganisms (GCM) 10K type strain sequencing project: providing services to taxonomists for standard genome sequencing and annotation.</title>
        <authorList>
            <consortium name="The Broad Institute Genomics Platform"/>
            <consortium name="The Broad Institute Genome Sequencing Center for Infectious Disease"/>
            <person name="Wu L."/>
            <person name="Ma J."/>
        </authorList>
    </citation>
    <scope>NUCLEOTIDE SEQUENCE [LARGE SCALE GENOMIC DNA]</scope>
    <source>
        <strain evidence="4">CGMCC 1.15345</strain>
    </source>
</reference>
<evidence type="ECO:0000313" key="3">
    <source>
        <dbReference type="EMBL" id="MFC4393130.1"/>
    </source>
</evidence>
<dbReference type="Pfam" id="PF12969">
    <property type="entry name" value="DUF3857"/>
    <property type="match status" value="1"/>
</dbReference>
<organism evidence="3 4">
    <name type="scientific">Flavobacterium quisquiliarum</name>
    <dbReference type="NCBI Taxonomy" id="1834436"/>
    <lineage>
        <taxon>Bacteria</taxon>
        <taxon>Pseudomonadati</taxon>
        <taxon>Bacteroidota</taxon>
        <taxon>Flavobacteriia</taxon>
        <taxon>Flavobacteriales</taxon>
        <taxon>Flavobacteriaceae</taxon>
        <taxon>Flavobacterium</taxon>
    </lineage>
</organism>
<feature type="chain" id="PRO_5045495693" evidence="1">
    <location>
        <begin position="22"/>
        <end position="669"/>
    </location>
</feature>
<keyword evidence="1" id="KW-0732">Signal</keyword>
<proteinExistence type="predicted"/>
<sequence length="669" mass="76524">MKLLKLINALFLLLVVSTVTAQEFKLGKVSIAELQQKVHPKDSAAVAAILYKKGTSRFIYDKDQGFIIVTDVENRIKIYKKEGYDWANQDVFYYISGGVEESVVFSDAVTYNLVDGKIEKTKLKAEGTFKENRSKYSGHKKITLPNVKEGSVIEYRYTIKSRHLNFMRDWDFQEEIPVNYSEYVTYIPEYFVYNVRQKGYISPKVKSEFIQGSFTVNEKERDLVSGKPSFSTFKQEYQEAKTTYVAENFPAMKDEVFVNNVNNYMSSLQFELAMTKFPNQPIKPYSTDWNSVVKTIYEYDDFGPELNKTGYFEEDLKALLAAAKSNEERIFMILNFVKANVSWNGIHGYACDNGVRKAYKEKTGNIADINLMLTAMLRHAGLKANPVLVSTRSNGIAFFANRTAFNYVIAAVETDQGNILLDASSKYSSPNILPLRALNWQGRLIRKDGTSEAVDLMPNTISNDNVFVNYTIDPTGKIDGKVRRQCTEYNAMVFRNNFESVKQDAYLEKLENESGKIEISDYSRTNEKELLLPTIESFSFTGSNLCDLIGDKIYINPMLFFAKTSNPFKQEVREYPIDFGYPFMDKFNITIKIPDGFTVESLPKSGALTMEDNLGVFKYHIAQNESLLQLSISHQINEAIVSNEQYDMLKEYYKGMVAKETEKIVLKRI</sequence>
<keyword evidence="4" id="KW-1185">Reference proteome</keyword>
<dbReference type="EMBL" id="JBHSCO010000006">
    <property type="protein sequence ID" value="MFC4393130.1"/>
    <property type="molecule type" value="Genomic_DNA"/>
</dbReference>
<accession>A0ABV8WCK9</accession>
<evidence type="ECO:0000259" key="2">
    <source>
        <dbReference type="Pfam" id="PF12969"/>
    </source>
</evidence>
<protein>
    <submittedName>
        <fullName evidence="3">DUF3857 domain-containing protein</fullName>
    </submittedName>
</protein>
<dbReference type="Gene3D" id="2.60.120.1130">
    <property type="match status" value="1"/>
</dbReference>
<evidence type="ECO:0000256" key="1">
    <source>
        <dbReference type="SAM" id="SignalP"/>
    </source>
</evidence>
<dbReference type="RefSeq" id="WP_179001733.1">
    <property type="nucleotide sequence ID" value="NZ_JBHSCO010000006.1"/>
</dbReference>
<dbReference type="InterPro" id="IPR024618">
    <property type="entry name" value="DUF3857"/>
</dbReference>
<dbReference type="Proteomes" id="UP001595719">
    <property type="component" value="Unassembled WGS sequence"/>
</dbReference>